<feature type="region of interest" description="Disordered" evidence="1">
    <location>
        <begin position="1"/>
        <end position="51"/>
    </location>
</feature>
<feature type="compositionally biased region" description="Gly residues" evidence="1">
    <location>
        <begin position="37"/>
        <end position="47"/>
    </location>
</feature>
<protein>
    <submittedName>
        <fullName evidence="2">Uncharacterized protein</fullName>
    </submittedName>
</protein>
<dbReference type="Proteomes" id="UP000824469">
    <property type="component" value="Unassembled WGS sequence"/>
</dbReference>
<evidence type="ECO:0000256" key="1">
    <source>
        <dbReference type="SAM" id="MobiDB-lite"/>
    </source>
</evidence>
<dbReference type="EMBL" id="JAHRHJ020003162">
    <property type="protein sequence ID" value="KAH9292369.1"/>
    <property type="molecule type" value="Genomic_DNA"/>
</dbReference>
<comment type="caution">
    <text evidence="2">The sequence shown here is derived from an EMBL/GenBank/DDBJ whole genome shotgun (WGS) entry which is preliminary data.</text>
</comment>
<feature type="non-terminal residue" evidence="2">
    <location>
        <position position="80"/>
    </location>
</feature>
<reference evidence="2 3" key="1">
    <citation type="journal article" date="2021" name="Nat. Plants">
        <title>The Taxus genome provides insights into paclitaxel biosynthesis.</title>
        <authorList>
            <person name="Xiong X."/>
            <person name="Gou J."/>
            <person name="Liao Q."/>
            <person name="Li Y."/>
            <person name="Zhou Q."/>
            <person name="Bi G."/>
            <person name="Li C."/>
            <person name="Du R."/>
            <person name="Wang X."/>
            <person name="Sun T."/>
            <person name="Guo L."/>
            <person name="Liang H."/>
            <person name="Lu P."/>
            <person name="Wu Y."/>
            <person name="Zhang Z."/>
            <person name="Ro D.K."/>
            <person name="Shang Y."/>
            <person name="Huang S."/>
            <person name="Yan J."/>
        </authorList>
    </citation>
    <scope>NUCLEOTIDE SEQUENCE [LARGE SCALE GENOMIC DNA]</scope>
    <source>
        <strain evidence="2">Ta-2019</strain>
    </source>
</reference>
<keyword evidence="3" id="KW-1185">Reference proteome</keyword>
<name>A0AA38C889_TAXCH</name>
<proteinExistence type="predicted"/>
<feature type="non-terminal residue" evidence="2">
    <location>
        <position position="1"/>
    </location>
</feature>
<sequence>VADLEEQAVWRGQRNGAGGGAAGRPRVGRARGQAGEAKGGSADGGTAGQKAAAGLWRMECGGGAVAQSGRGAGAGFRGTT</sequence>
<evidence type="ECO:0000313" key="2">
    <source>
        <dbReference type="EMBL" id="KAH9292369.1"/>
    </source>
</evidence>
<gene>
    <name evidence="2" type="ORF">KI387_042446</name>
</gene>
<evidence type="ECO:0000313" key="3">
    <source>
        <dbReference type="Proteomes" id="UP000824469"/>
    </source>
</evidence>
<organism evidence="2 3">
    <name type="scientific">Taxus chinensis</name>
    <name type="common">Chinese yew</name>
    <name type="synonym">Taxus wallichiana var. chinensis</name>
    <dbReference type="NCBI Taxonomy" id="29808"/>
    <lineage>
        <taxon>Eukaryota</taxon>
        <taxon>Viridiplantae</taxon>
        <taxon>Streptophyta</taxon>
        <taxon>Embryophyta</taxon>
        <taxon>Tracheophyta</taxon>
        <taxon>Spermatophyta</taxon>
        <taxon>Pinopsida</taxon>
        <taxon>Pinidae</taxon>
        <taxon>Conifers II</taxon>
        <taxon>Cupressales</taxon>
        <taxon>Taxaceae</taxon>
        <taxon>Taxus</taxon>
    </lineage>
</organism>
<accession>A0AA38C889</accession>
<dbReference type="AlphaFoldDB" id="A0AA38C889"/>